<sequence length="222" mass="24667">MEPFNVSKHTFQSGSIRELLLEAADYFDSSPVYELPPSKAMRFKGGGVYAIYYKGAFSYYAPLATRNAQGFLTPLYVGKAVAPGARMGLVEHDGNHTSLYSRLRQHAGSIQKAHDYGVKNGVEDTIKLSDFYCRFMVIPEEFAGLTGPVESAIIRRHKPLWNAGLDGFGNHTPGKRRFDQSKSPWDVLHPGREWADKCRGPVPEKTGILSFIESHLAKTISS</sequence>
<evidence type="ECO:0000313" key="1">
    <source>
        <dbReference type="EMBL" id="MDO7874303.1"/>
    </source>
</evidence>
<keyword evidence="1" id="KW-0255">Endonuclease</keyword>
<organism evidence="1 2">
    <name type="scientific">Hymenobacter aranciens</name>
    <dbReference type="NCBI Taxonomy" id="3063996"/>
    <lineage>
        <taxon>Bacteria</taxon>
        <taxon>Pseudomonadati</taxon>
        <taxon>Bacteroidota</taxon>
        <taxon>Cytophagia</taxon>
        <taxon>Cytophagales</taxon>
        <taxon>Hymenobacteraceae</taxon>
        <taxon>Hymenobacter</taxon>
    </lineage>
</organism>
<accession>A0ABT9BCN0</accession>
<dbReference type="InterPro" id="IPR018575">
    <property type="entry name" value="Restrct_endonuc_II_Eco29kI"/>
</dbReference>
<comment type="caution">
    <text evidence="1">The sequence shown here is derived from an EMBL/GenBank/DDBJ whole genome shotgun (WGS) entry which is preliminary data.</text>
</comment>
<gene>
    <name evidence="1" type="ORF">Q5H93_06130</name>
</gene>
<dbReference type="Proteomes" id="UP001176429">
    <property type="component" value="Unassembled WGS sequence"/>
</dbReference>
<dbReference type="Pfam" id="PF09517">
    <property type="entry name" value="RE_Eco29kI"/>
    <property type="match status" value="1"/>
</dbReference>
<evidence type="ECO:0000313" key="2">
    <source>
        <dbReference type="Proteomes" id="UP001176429"/>
    </source>
</evidence>
<dbReference type="GO" id="GO:0016787">
    <property type="term" value="F:hydrolase activity"/>
    <property type="evidence" value="ECO:0007669"/>
    <property type="project" value="UniProtKB-KW"/>
</dbReference>
<reference evidence="1" key="1">
    <citation type="submission" date="2023-07" db="EMBL/GenBank/DDBJ databases">
        <authorList>
            <person name="Kim M.K."/>
        </authorList>
    </citation>
    <scope>NUCLEOTIDE SEQUENCE</scope>
    <source>
        <strain evidence="1">ASUV-10-1</strain>
    </source>
</reference>
<dbReference type="GO" id="GO:0004519">
    <property type="term" value="F:endonuclease activity"/>
    <property type="evidence" value="ECO:0007669"/>
    <property type="project" value="UniProtKB-KW"/>
</dbReference>
<proteinExistence type="predicted"/>
<dbReference type="EMBL" id="JAUQSY010000003">
    <property type="protein sequence ID" value="MDO7874303.1"/>
    <property type="molecule type" value="Genomic_DNA"/>
</dbReference>
<keyword evidence="1" id="KW-0540">Nuclease</keyword>
<name>A0ABT9BCN0_9BACT</name>
<protein>
    <submittedName>
        <fullName evidence="1">Eco29kI family restriction endonuclease</fullName>
        <ecNumber evidence="1">3.1.21.-</ecNumber>
    </submittedName>
</protein>
<keyword evidence="2" id="KW-1185">Reference proteome</keyword>
<keyword evidence="1" id="KW-0378">Hydrolase</keyword>
<dbReference type="RefSeq" id="WP_305005616.1">
    <property type="nucleotide sequence ID" value="NZ_JAUQSY010000003.1"/>
</dbReference>
<dbReference type="EC" id="3.1.21.-" evidence="1"/>